<feature type="compositionally biased region" description="Polar residues" evidence="8">
    <location>
        <begin position="1317"/>
        <end position="1335"/>
    </location>
</feature>
<feature type="compositionally biased region" description="Low complexity" evidence="8">
    <location>
        <begin position="1287"/>
        <end position="1304"/>
    </location>
</feature>
<dbReference type="Pfam" id="PF00665">
    <property type="entry name" value="rve"/>
    <property type="match status" value="1"/>
</dbReference>
<dbReference type="Pfam" id="PF17917">
    <property type="entry name" value="RT_RNaseH"/>
    <property type="match status" value="1"/>
</dbReference>
<keyword evidence="7 11" id="KW-0695">RNA-directed DNA polymerase</keyword>
<feature type="compositionally biased region" description="Pro residues" evidence="8">
    <location>
        <begin position="1305"/>
        <end position="1314"/>
    </location>
</feature>
<evidence type="ECO:0000313" key="11">
    <source>
        <dbReference type="EMBL" id="BES90951.1"/>
    </source>
</evidence>
<dbReference type="InterPro" id="IPR012337">
    <property type="entry name" value="RNaseH-like_sf"/>
</dbReference>
<evidence type="ECO:0000256" key="8">
    <source>
        <dbReference type="SAM" id="MobiDB-lite"/>
    </source>
</evidence>
<dbReference type="Gene3D" id="3.10.10.10">
    <property type="entry name" value="HIV Type 1 Reverse Transcriptase, subunit A, domain 1"/>
    <property type="match status" value="1"/>
</dbReference>
<dbReference type="GO" id="GO:0003964">
    <property type="term" value="F:RNA-directed DNA polymerase activity"/>
    <property type="evidence" value="ECO:0007669"/>
    <property type="project" value="UniProtKB-KW"/>
</dbReference>
<dbReference type="PANTHER" id="PTHR37984">
    <property type="entry name" value="PROTEIN CBG26694"/>
    <property type="match status" value="1"/>
</dbReference>
<feature type="compositionally biased region" description="Basic and acidic residues" evidence="8">
    <location>
        <begin position="1338"/>
        <end position="1350"/>
    </location>
</feature>
<accession>A0ABN7AF88</accession>
<protein>
    <recommendedName>
        <fullName evidence="1">RNA-directed DNA polymerase</fullName>
        <ecNumber evidence="1">2.7.7.49</ecNumber>
    </recommendedName>
</protein>
<keyword evidence="2" id="KW-0808">Transferase</keyword>
<dbReference type="PANTHER" id="PTHR37984:SF8">
    <property type="entry name" value="CCHC-TYPE DOMAIN-CONTAINING PROTEIN"/>
    <property type="match status" value="1"/>
</dbReference>
<evidence type="ECO:0000256" key="3">
    <source>
        <dbReference type="ARBA" id="ARBA00022695"/>
    </source>
</evidence>
<dbReference type="InterPro" id="IPR041373">
    <property type="entry name" value="RT_RNaseH"/>
</dbReference>
<evidence type="ECO:0000256" key="4">
    <source>
        <dbReference type="ARBA" id="ARBA00022722"/>
    </source>
</evidence>
<gene>
    <name evidence="11" type="ORF">NTJ_03759</name>
</gene>
<evidence type="ECO:0000256" key="2">
    <source>
        <dbReference type="ARBA" id="ARBA00022679"/>
    </source>
</evidence>
<evidence type="ECO:0000313" key="12">
    <source>
        <dbReference type="Proteomes" id="UP001307889"/>
    </source>
</evidence>
<dbReference type="InterPro" id="IPR041588">
    <property type="entry name" value="Integrase_H2C2"/>
</dbReference>
<dbReference type="InterPro" id="IPR043128">
    <property type="entry name" value="Rev_trsase/Diguanyl_cyclase"/>
</dbReference>
<keyword evidence="5" id="KW-0255">Endonuclease</keyword>
<keyword evidence="6" id="KW-0378">Hydrolase</keyword>
<evidence type="ECO:0000256" key="7">
    <source>
        <dbReference type="ARBA" id="ARBA00022918"/>
    </source>
</evidence>
<dbReference type="Pfam" id="PF17921">
    <property type="entry name" value="Integrase_H2C2"/>
    <property type="match status" value="1"/>
</dbReference>
<keyword evidence="3" id="KW-0548">Nucleotidyltransferase</keyword>
<dbReference type="InterPro" id="IPR050951">
    <property type="entry name" value="Retrovirus_Pol_polyprotein"/>
</dbReference>
<dbReference type="CDD" id="cd09274">
    <property type="entry name" value="RNase_HI_RT_Ty3"/>
    <property type="match status" value="1"/>
</dbReference>
<evidence type="ECO:0000259" key="10">
    <source>
        <dbReference type="PROSITE" id="PS50994"/>
    </source>
</evidence>
<feature type="compositionally biased region" description="Polar residues" evidence="8">
    <location>
        <begin position="1403"/>
        <end position="1412"/>
    </location>
</feature>
<keyword evidence="4" id="KW-0540">Nuclease</keyword>
<dbReference type="PROSITE" id="PS50878">
    <property type="entry name" value="RT_POL"/>
    <property type="match status" value="1"/>
</dbReference>
<dbReference type="InterPro" id="IPR043502">
    <property type="entry name" value="DNA/RNA_pol_sf"/>
</dbReference>
<feature type="region of interest" description="Disordered" evidence="8">
    <location>
        <begin position="1174"/>
        <end position="1197"/>
    </location>
</feature>
<feature type="compositionally biased region" description="Low complexity" evidence="8">
    <location>
        <begin position="1365"/>
        <end position="1376"/>
    </location>
</feature>
<dbReference type="CDD" id="cd01647">
    <property type="entry name" value="RT_LTR"/>
    <property type="match status" value="1"/>
</dbReference>
<dbReference type="Proteomes" id="UP001307889">
    <property type="component" value="Chromosome 2"/>
</dbReference>
<organism evidence="11 12">
    <name type="scientific">Nesidiocoris tenuis</name>
    <dbReference type="NCBI Taxonomy" id="355587"/>
    <lineage>
        <taxon>Eukaryota</taxon>
        <taxon>Metazoa</taxon>
        <taxon>Ecdysozoa</taxon>
        <taxon>Arthropoda</taxon>
        <taxon>Hexapoda</taxon>
        <taxon>Insecta</taxon>
        <taxon>Pterygota</taxon>
        <taxon>Neoptera</taxon>
        <taxon>Paraneoptera</taxon>
        <taxon>Hemiptera</taxon>
        <taxon>Heteroptera</taxon>
        <taxon>Panheteroptera</taxon>
        <taxon>Cimicomorpha</taxon>
        <taxon>Miridae</taxon>
        <taxon>Dicyphina</taxon>
        <taxon>Nesidiocoris</taxon>
    </lineage>
</organism>
<dbReference type="InterPro" id="IPR001584">
    <property type="entry name" value="Integrase_cat-core"/>
</dbReference>
<feature type="domain" description="Reverse transcriptase" evidence="9">
    <location>
        <begin position="481"/>
        <end position="663"/>
    </location>
</feature>
<dbReference type="InterPro" id="IPR036397">
    <property type="entry name" value="RNaseH_sf"/>
</dbReference>
<keyword evidence="12" id="KW-1185">Reference proteome</keyword>
<reference evidence="11 12" key="1">
    <citation type="submission" date="2023-09" db="EMBL/GenBank/DDBJ databases">
        <title>Nesidiocoris tenuis whole genome shotgun sequence.</title>
        <authorList>
            <person name="Shibata T."/>
            <person name="Shimoda M."/>
            <person name="Kobayashi T."/>
            <person name="Uehara T."/>
        </authorList>
    </citation>
    <scope>NUCLEOTIDE SEQUENCE [LARGE SCALE GENOMIC DNA]</scope>
    <source>
        <strain evidence="11 12">Japan</strain>
    </source>
</reference>
<dbReference type="InterPro" id="IPR000477">
    <property type="entry name" value="RT_dom"/>
</dbReference>
<dbReference type="SUPFAM" id="SSF53098">
    <property type="entry name" value="Ribonuclease H-like"/>
    <property type="match status" value="1"/>
</dbReference>
<dbReference type="Gene3D" id="1.10.340.70">
    <property type="match status" value="1"/>
</dbReference>
<evidence type="ECO:0000256" key="5">
    <source>
        <dbReference type="ARBA" id="ARBA00022759"/>
    </source>
</evidence>
<dbReference type="EMBL" id="AP028910">
    <property type="protein sequence ID" value="BES90951.1"/>
    <property type="molecule type" value="Genomic_DNA"/>
</dbReference>
<evidence type="ECO:0000256" key="1">
    <source>
        <dbReference type="ARBA" id="ARBA00012493"/>
    </source>
</evidence>
<dbReference type="Gene3D" id="3.30.420.10">
    <property type="entry name" value="Ribonuclease H-like superfamily/Ribonuclease H"/>
    <property type="match status" value="1"/>
</dbReference>
<dbReference type="SUPFAM" id="SSF56672">
    <property type="entry name" value="DNA/RNA polymerases"/>
    <property type="match status" value="1"/>
</dbReference>
<feature type="region of interest" description="Disordered" evidence="8">
    <location>
        <begin position="1280"/>
        <end position="1412"/>
    </location>
</feature>
<dbReference type="Pfam" id="PF00078">
    <property type="entry name" value="RVT_1"/>
    <property type="match status" value="1"/>
</dbReference>
<feature type="domain" description="Integrase catalytic" evidence="10">
    <location>
        <begin position="1039"/>
        <end position="1202"/>
    </location>
</feature>
<evidence type="ECO:0000256" key="6">
    <source>
        <dbReference type="ARBA" id="ARBA00022801"/>
    </source>
</evidence>
<dbReference type="PROSITE" id="PS50994">
    <property type="entry name" value="INTEGRASE"/>
    <property type="match status" value="1"/>
</dbReference>
<dbReference type="CDD" id="cd05481">
    <property type="entry name" value="retropepsin_like_LTR_1"/>
    <property type="match status" value="1"/>
</dbReference>
<dbReference type="EC" id="2.7.7.49" evidence="1"/>
<sequence length="1412" mass="160492">MASSNVPLPDKMTMKGNAAENWFFFKMAWDDYLISAFLEKKEERVKVSTLRSLFDRSVMQVLCNLKLTEVQLASCKEIIGALDAYFVPKVNITFERYVFGSTNQGDDEPIDEYVGTLRKLSSTCSYQALEDEMIRDRLVLGIKNESTRKQLLKDSELTLQKAIDICRANELADSQMKRITKAETSENVNKIFRQRQGSFRKPLKGRNNEADRKIPCKYCGNVHKHDRRKCPAYGEKCKLCFRYNHFASVCGSSQNARGKLKRASHVKTLQGSESDEESESSSEAFLIDYVNSADNQKPKRTWVSSLDFIVRKQIIPVDCQLDSGATINVVERDLLLKLFGKSPKLRPSSTTIRCFGGSSVKPLGKIEISVQKNGCKHPLVFEVVESASKPNARSLPILSAETCELLDLVKLKEVKIIQSTASDSKAIIEQYNDVFSGIGCLEGECHLNVSPSFKPIKQTPRRVPVPLREELRQKLEELVSKQIIKKEAGPTHWISNLVIVKSPKKFRVCLDPRPLNQALLRTEYEIPTIESIAPELKDAKIFTVVDTKDGFWNVKLSEESSYLTTFWTPFGRYRWLRLPFGIKVATDEYQRRLHEAFDGLKDIIIVQDDILILGRGVTDEAASANHDEALRKLLDRAREVNIKFNRDKIKLKQKSVKYMGHIVSSEGLKPDPDKIRAINDMRYPRDVQEVKSFMGIVTYMAKFVPNLSAISEPLRVLTKKDTIWTWGEDQCKAVDTIKRLVSQAPVLAYYDPNKQVTLQADASSKGLGAVILQDGRPIAFASRSLAPNEKQWAQIEKECLSILFGCERFAQYLVGGKDIIVQTDHRPLENIFRKSLLSAPVRLQRMMLRLQRYNPTVCYIRGEKMFIADALSRLHLPDQSPVALDEVYSIDSIHQELESLKVSDNINMMQASLQRVKAETANDETLFLLASTIKSGWPSNKEQLPECVTPFWDFKDELMIQDGIIYRGNQVVIPKSLRREFIEKIHRCHLGQNASLRRARESLFWPQMSAEIKDRVKRCDVCQKFSISQTQTPMTSHRIPSLPWERLSLDTFKVDADEYAVLVDTYSDFFELRQMKNINSSSIINFLKDNFARHGVPQLLMSDNAPQFVGKEMLKFAKEWEFIHSTSSPFHSQGNGKAESAVKIAKRMIRKCRADGTDIYSALLEWRNTPTTNMDSSPVQRLMSRRTRSSIPSPPQMLVPEVIPSVRELLIDKRRRAKAQYDQHAKELPPLHIGQEVLVKPVATNRQWAEAIIHNSHNDSSYDVEIDGRLYRRNRTWLKPYHRSSPPRRTSFPTRPSSSHQSPKPKSPTQPPAQPSEATSSPTIRSPQPTSSSAANIEKGKENSHADQIKGTKSHSQTGEQGLKARSSSTARSSSSKLDIQHPVKTSRLGREVKPPKRLTFSDPPNTKTYKN</sequence>
<name>A0ABN7AF88_9HEMI</name>
<proteinExistence type="predicted"/>
<dbReference type="Gene3D" id="3.30.70.270">
    <property type="match status" value="2"/>
</dbReference>
<evidence type="ECO:0000259" key="9">
    <source>
        <dbReference type="PROSITE" id="PS50878"/>
    </source>
</evidence>